<organism evidence="3 4">
    <name type="scientific">Arthrobacter psychrochitiniphilus</name>
    <dbReference type="NCBI Taxonomy" id="291045"/>
    <lineage>
        <taxon>Bacteria</taxon>
        <taxon>Bacillati</taxon>
        <taxon>Actinomycetota</taxon>
        <taxon>Actinomycetes</taxon>
        <taxon>Micrococcales</taxon>
        <taxon>Micrococcaceae</taxon>
        <taxon>Arthrobacter</taxon>
    </lineage>
</organism>
<reference evidence="3 4" key="1">
    <citation type="submission" date="2018-05" db="EMBL/GenBank/DDBJ databases">
        <title>Genetic diversity of glacier-inhabiting Cryobacterium bacteria in China and description of Cryobacterium mengkeensis sp. nov. and Arthrobacter glacialis sp. nov.</title>
        <authorList>
            <person name="Liu Q."/>
            <person name="Xin Y.-H."/>
        </authorList>
    </citation>
    <scope>NUCLEOTIDE SEQUENCE [LARGE SCALE GENOMIC DNA]</scope>
    <source>
        <strain evidence="3 4">GP3</strain>
    </source>
</reference>
<comment type="caution">
    <text evidence="3">The sequence shown here is derived from an EMBL/GenBank/DDBJ whole genome shotgun (WGS) entry which is preliminary data.</text>
</comment>
<evidence type="ECO:0000313" key="4">
    <source>
        <dbReference type="Proteomes" id="UP000246303"/>
    </source>
</evidence>
<evidence type="ECO:0000259" key="2">
    <source>
        <dbReference type="Pfam" id="PF00561"/>
    </source>
</evidence>
<keyword evidence="1 3" id="KW-0378">Hydrolase</keyword>
<dbReference type="GO" id="GO:0016020">
    <property type="term" value="C:membrane"/>
    <property type="evidence" value="ECO:0007669"/>
    <property type="project" value="TreeGrafter"/>
</dbReference>
<evidence type="ECO:0000313" key="3">
    <source>
        <dbReference type="EMBL" id="PXA69067.1"/>
    </source>
</evidence>
<name>A0A2V3DVI1_9MICC</name>
<dbReference type="InterPro" id="IPR000073">
    <property type="entry name" value="AB_hydrolase_1"/>
</dbReference>
<evidence type="ECO:0000256" key="1">
    <source>
        <dbReference type="ARBA" id="ARBA00022801"/>
    </source>
</evidence>
<dbReference type="Proteomes" id="UP000246303">
    <property type="component" value="Unassembled WGS sequence"/>
</dbReference>
<dbReference type="Pfam" id="PF00561">
    <property type="entry name" value="Abhydrolase_1"/>
    <property type="match status" value="1"/>
</dbReference>
<feature type="domain" description="AB hydrolase-1" evidence="2">
    <location>
        <begin position="22"/>
        <end position="128"/>
    </location>
</feature>
<dbReference type="InterPro" id="IPR050266">
    <property type="entry name" value="AB_hydrolase_sf"/>
</dbReference>
<dbReference type="Gene3D" id="3.40.50.1820">
    <property type="entry name" value="alpha/beta hydrolase"/>
    <property type="match status" value="1"/>
</dbReference>
<sequence>MPLACNPQDGTEISWDSVGEGPALLLVHGSALSRAIWRGFGYTKAFREQYRVITMDLRGHGRSGKPTRPSDYAMATLVADALAVLDAAGVQQAHFGGYSVGARLGFSLAVAEPGRLLSLASLGGTYRIQPGTIGELFFPEYDAALREGGMPSFVEGWEARMGGTLDPQTRAAFLANNGASLRAYFAQTEADPAIPDSDMAAITVPALLMAGSRDSGRVADSQRAAELMPHARFVELPGRSHGSTLVPPGPVLAHWLPFLESV</sequence>
<dbReference type="PANTHER" id="PTHR43798:SF31">
    <property type="entry name" value="AB HYDROLASE SUPERFAMILY PROTEIN YCLE"/>
    <property type="match status" value="1"/>
</dbReference>
<dbReference type="RefSeq" id="WP_110104354.1">
    <property type="nucleotide sequence ID" value="NZ_JACBZZ010000001.1"/>
</dbReference>
<keyword evidence="4" id="KW-1185">Reference proteome</keyword>
<dbReference type="EMBL" id="QHLZ01000001">
    <property type="protein sequence ID" value="PXA69067.1"/>
    <property type="molecule type" value="Genomic_DNA"/>
</dbReference>
<dbReference type="AlphaFoldDB" id="A0A2V3DVI1"/>
<proteinExistence type="predicted"/>
<dbReference type="InterPro" id="IPR029058">
    <property type="entry name" value="AB_hydrolase_fold"/>
</dbReference>
<dbReference type="SUPFAM" id="SSF53474">
    <property type="entry name" value="alpha/beta-Hydrolases"/>
    <property type="match status" value="1"/>
</dbReference>
<dbReference type="OrthoDB" id="9804723at2"/>
<dbReference type="GO" id="GO:0016787">
    <property type="term" value="F:hydrolase activity"/>
    <property type="evidence" value="ECO:0007669"/>
    <property type="project" value="UniProtKB-KW"/>
</dbReference>
<gene>
    <name evidence="3" type="ORF">CVS29_00320</name>
</gene>
<dbReference type="PANTHER" id="PTHR43798">
    <property type="entry name" value="MONOACYLGLYCEROL LIPASE"/>
    <property type="match status" value="1"/>
</dbReference>
<protein>
    <submittedName>
        <fullName evidence="3">Alpha/beta hydrolase</fullName>
    </submittedName>
</protein>
<accession>A0A2V3DVI1</accession>